<accession>A0ABT4FDS6</accession>
<gene>
    <name evidence="2" type="ORF">M5X16_12890</name>
</gene>
<comment type="caution">
    <text evidence="2">The sequence shown here is derived from an EMBL/GenBank/DDBJ whole genome shotgun (WGS) entry which is preliminary data.</text>
</comment>
<dbReference type="RefSeq" id="WP_241688740.1">
    <property type="nucleotide sequence ID" value="NZ_CP026520.1"/>
</dbReference>
<protein>
    <submittedName>
        <fullName evidence="2">Chemotaxis protein CheW</fullName>
    </submittedName>
</protein>
<dbReference type="GeneID" id="95378386"/>
<dbReference type="Pfam" id="PF01584">
    <property type="entry name" value="CheW"/>
    <property type="match status" value="1"/>
</dbReference>
<sequence>MNDREDLFMQGSGQEQYVAFGINREQYAIRIYDIHEIIKMQAVTAIPNVKPYVKGVINLRGRIVPVISLRTLFGMEEAEPTKASRIVVVHHLEDTVGIMVDYVSKVTTFTDIQPPPERVGGVQGGFFTGIGLADSGLAGILKLDEVLLHE</sequence>
<dbReference type="PANTHER" id="PTHR22617:SF23">
    <property type="entry name" value="CHEMOTAXIS PROTEIN CHEW"/>
    <property type="match status" value="1"/>
</dbReference>
<evidence type="ECO:0000259" key="1">
    <source>
        <dbReference type="PROSITE" id="PS50851"/>
    </source>
</evidence>
<proteinExistence type="predicted"/>
<evidence type="ECO:0000313" key="2">
    <source>
        <dbReference type="EMBL" id="MCY9596670.1"/>
    </source>
</evidence>
<evidence type="ECO:0000313" key="3">
    <source>
        <dbReference type="Proteomes" id="UP001527202"/>
    </source>
</evidence>
<name>A0ABT4FDS6_9BACL</name>
<keyword evidence="3" id="KW-1185">Reference proteome</keyword>
<dbReference type="PROSITE" id="PS50851">
    <property type="entry name" value="CHEW"/>
    <property type="match status" value="1"/>
</dbReference>
<dbReference type="SUPFAM" id="SSF50341">
    <property type="entry name" value="CheW-like"/>
    <property type="match status" value="1"/>
</dbReference>
<dbReference type="Gene3D" id="2.40.50.180">
    <property type="entry name" value="CheA-289, Domain 4"/>
    <property type="match status" value="1"/>
</dbReference>
<dbReference type="Gene3D" id="2.30.30.40">
    <property type="entry name" value="SH3 Domains"/>
    <property type="match status" value="1"/>
</dbReference>
<dbReference type="InterPro" id="IPR039315">
    <property type="entry name" value="CheW"/>
</dbReference>
<dbReference type="Proteomes" id="UP001527202">
    <property type="component" value="Unassembled WGS sequence"/>
</dbReference>
<dbReference type="SMART" id="SM00260">
    <property type="entry name" value="CheW"/>
    <property type="match status" value="1"/>
</dbReference>
<feature type="domain" description="CheW-like" evidence="1">
    <location>
        <begin position="14"/>
        <end position="150"/>
    </location>
</feature>
<dbReference type="PANTHER" id="PTHR22617">
    <property type="entry name" value="CHEMOTAXIS SENSOR HISTIDINE KINASE-RELATED"/>
    <property type="match status" value="1"/>
</dbReference>
<organism evidence="2 3">
    <name type="scientific">Paenibacillus chitinolyticus</name>
    <dbReference type="NCBI Taxonomy" id="79263"/>
    <lineage>
        <taxon>Bacteria</taxon>
        <taxon>Bacillati</taxon>
        <taxon>Bacillota</taxon>
        <taxon>Bacilli</taxon>
        <taxon>Bacillales</taxon>
        <taxon>Paenibacillaceae</taxon>
        <taxon>Paenibacillus</taxon>
    </lineage>
</organism>
<dbReference type="EMBL" id="JAMDMJ010000014">
    <property type="protein sequence ID" value="MCY9596670.1"/>
    <property type="molecule type" value="Genomic_DNA"/>
</dbReference>
<dbReference type="InterPro" id="IPR002545">
    <property type="entry name" value="CheW-lke_dom"/>
</dbReference>
<dbReference type="InterPro" id="IPR036061">
    <property type="entry name" value="CheW-like_dom_sf"/>
</dbReference>
<reference evidence="2 3" key="1">
    <citation type="submission" date="2022-05" db="EMBL/GenBank/DDBJ databases">
        <title>Genome Sequencing of Bee-Associated Microbes.</title>
        <authorList>
            <person name="Dunlap C."/>
        </authorList>
    </citation>
    <scope>NUCLEOTIDE SEQUENCE [LARGE SCALE GENOMIC DNA]</scope>
    <source>
        <strain evidence="2 3">NRRL B-23120</strain>
    </source>
</reference>